<sequence length="195" mass="21788">MFLINDILVSDELLEEKFCCDLGACKGACCVQGDFGAPLEPEERDTLREIYKDVLPVLDKVGRQTIQELGVDTYFPGMNDHGTTLRPDGACVFTVFDENGMASCGIEKQYEAGIVEFKKPLSCELYPIRVMRNPETGFTALNFDRWKICQPATVKGNALGLPVIHFLKNALIRAYGEEFYDALDAARIHHESTVE</sequence>
<reference evidence="2" key="1">
    <citation type="submission" date="2021-06" db="EMBL/GenBank/DDBJ databases">
        <title>44 bacteria genomes isolated from Dapeng, Shenzhen.</title>
        <authorList>
            <person name="Zheng W."/>
            <person name="Yu S."/>
            <person name="Huang Y."/>
        </authorList>
    </citation>
    <scope>NUCLEOTIDE SEQUENCE</scope>
    <source>
        <strain evidence="2">DP5N28-2</strain>
    </source>
</reference>
<evidence type="ECO:0000313" key="3">
    <source>
        <dbReference type="Proteomes" id="UP000753961"/>
    </source>
</evidence>
<evidence type="ECO:0000256" key="1">
    <source>
        <dbReference type="ARBA" id="ARBA00093770"/>
    </source>
</evidence>
<comment type="caution">
    <text evidence="2">The sequence shown here is derived from an EMBL/GenBank/DDBJ whole genome shotgun (WGS) entry which is preliminary data.</text>
</comment>
<dbReference type="RefSeq" id="WP_222581010.1">
    <property type="nucleotide sequence ID" value="NZ_JAHVHU010000014.1"/>
</dbReference>
<evidence type="ECO:0000313" key="2">
    <source>
        <dbReference type="EMBL" id="MBY5959474.1"/>
    </source>
</evidence>
<proteinExistence type="inferred from homology"/>
<keyword evidence="3" id="KW-1185">Reference proteome</keyword>
<dbReference type="Pfam" id="PF11307">
    <property type="entry name" value="DUF3109"/>
    <property type="match status" value="1"/>
</dbReference>
<dbReference type="Proteomes" id="UP000753961">
    <property type="component" value="Unassembled WGS sequence"/>
</dbReference>
<comment type="similarity">
    <text evidence="1">Belongs to the Rv0495c family.</text>
</comment>
<name>A0A953LE15_9BACT</name>
<gene>
    <name evidence="2" type="ORF">KUV50_15085</name>
</gene>
<dbReference type="AlphaFoldDB" id="A0A953LE15"/>
<organism evidence="2 3">
    <name type="scientific">Membranihabitans marinus</name>
    <dbReference type="NCBI Taxonomy" id="1227546"/>
    <lineage>
        <taxon>Bacteria</taxon>
        <taxon>Pseudomonadati</taxon>
        <taxon>Bacteroidota</taxon>
        <taxon>Saprospiria</taxon>
        <taxon>Saprospirales</taxon>
        <taxon>Saprospiraceae</taxon>
        <taxon>Membranihabitans</taxon>
    </lineage>
</organism>
<protein>
    <submittedName>
        <fullName evidence="2">DUF3109 family protein</fullName>
    </submittedName>
</protein>
<dbReference type="EMBL" id="JAHVHU010000014">
    <property type="protein sequence ID" value="MBY5959474.1"/>
    <property type="molecule type" value="Genomic_DNA"/>
</dbReference>
<accession>A0A953LE15</accession>
<dbReference type="InterPro" id="IPR021458">
    <property type="entry name" value="Rv0495c"/>
</dbReference>